<comment type="similarity">
    <text evidence="1 3">Belongs to the short-chain dehydrogenases/reductases (SDR) family.</text>
</comment>
<dbReference type="Gene3D" id="3.40.50.720">
    <property type="entry name" value="NAD(P)-binding Rossmann-like Domain"/>
    <property type="match status" value="1"/>
</dbReference>
<dbReference type="InterPro" id="IPR020904">
    <property type="entry name" value="Sc_DH/Rdtase_CS"/>
</dbReference>
<dbReference type="RefSeq" id="XP_008620088.1">
    <property type="nucleotide sequence ID" value="XM_008621866.1"/>
</dbReference>
<feature type="non-terminal residue" evidence="4">
    <location>
        <position position="1"/>
    </location>
</feature>
<accession>T0PMB1</accession>
<dbReference type="Pfam" id="PF00106">
    <property type="entry name" value="adh_short"/>
    <property type="match status" value="1"/>
</dbReference>
<dbReference type="InterPro" id="IPR036291">
    <property type="entry name" value="NAD(P)-bd_dom_sf"/>
</dbReference>
<evidence type="ECO:0000313" key="4">
    <source>
        <dbReference type="EMBL" id="EQC26509.1"/>
    </source>
</evidence>
<dbReference type="AlphaFoldDB" id="T0PMB1"/>
<protein>
    <recommendedName>
        <fullName evidence="6">3-oxoacyl-[acyl-carrier protein] reductase</fullName>
    </recommendedName>
</protein>
<dbReference type="PRINTS" id="PR00080">
    <property type="entry name" value="SDRFAMILY"/>
</dbReference>
<evidence type="ECO:0000256" key="2">
    <source>
        <dbReference type="ARBA" id="ARBA00023002"/>
    </source>
</evidence>
<dbReference type="SUPFAM" id="SSF51735">
    <property type="entry name" value="NAD(P)-binding Rossmann-fold domains"/>
    <property type="match status" value="1"/>
</dbReference>
<dbReference type="PANTHER" id="PTHR44229">
    <property type="entry name" value="15-HYDROXYPROSTAGLANDIN DEHYDROGENASE [NAD(+)]"/>
    <property type="match status" value="1"/>
</dbReference>
<dbReference type="EMBL" id="JH767229">
    <property type="protein sequence ID" value="EQC26509.1"/>
    <property type="molecule type" value="Genomic_DNA"/>
</dbReference>
<organism evidence="4 5">
    <name type="scientific">Saprolegnia diclina (strain VS20)</name>
    <dbReference type="NCBI Taxonomy" id="1156394"/>
    <lineage>
        <taxon>Eukaryota</taxon>
        <taxon>Sar</taxon>
        <taxon>Stramenopiles</taxon>
        <taxon>Oomycota</taxon>
        <taxon>Saprolegniomycetes</taxon>
        <taxon>Saprolegniales</taxon>
        <taxon>Saprolegniaceae</taxon>
        <taxon>Saprolegnia</taxon>
    </lineage>
</organism>
<dbReference type="CDD" id="cd05233">
    <property type="entry name" value="SDR_c"/>
    <property type="match status" value="1"/>
</dbReference>
<dbReference type="VEuPathDB" id="FungiDB:SDRG_15687"/>
<dbReference type="InterPro" id="IPR002347">
    <property type="entry name" value="SDR_fam"/>
</dbReference>
<evidence type="ECO:0000256" key="3">
    <source>
        <dbReference type="RuleBase" id="RU000363"/>
    </source>
</evidence>
<dbReference type="STRING" id="1156394.T0PMB1"/>
<evidence type="ECO:0000313" key="5">
    <source>
        <dbReference type="Proteomes" id="UP000030762"/>
    </source>
</evidence>
<dbReference type="PROSITE" id="PS00061">
    <property type="entry name" value="ADH_SHORT"/>
    <property type="match status" value="1"/>
</dbReference>
<gene>
    <name evidence="4" type="ORF">SDRG_15687</name>
</gene>
<proteinExistence type="inferred from homology"/>
<dbReference type="PANTHER" id="PTHR44229:SF4">
    <property type="entry name" value="15-HYDROXYPROSTAGLANDIN DEHYDROGENASE [NAD(+)]"/>
    <property type="match status" value="1"/>
</dbReference>
<reference evidence="4 5" key="1">
    <citation type="submission" date="2012-04" db="EMBL/GenBank/DDBJ databases">
        <title>The Genome Sequence of Saprolegnia declina VS20.</title>
        <authorList>
            <consortium name="The Broad Institute Genome Sequencing Platform"/>
            <person name="Russ C."/>
            <person name="Nusbaum C."/>
            <person name="Tyler B."/>
            <person name="van West P."/>
            <person name="Dieguez-Uribeondo J."/>
            <person name="de Bruijn I."/>
            <person name="Tripathy S."/>
            <person name="Jiang R."/>
            <person name="Young S.K."/>
            <person name="Zeng Q."/>
            <person name="Gargeya S."/>
            <person name="Fitzgerald M."/>
            <person name="Haas B."/>
            <person name="Abouelleil A."/>
            <person name="Alvarado L."/>
            <person name="Arachchi H.M."/>
            <person name="Berlin A."/>
            <person name="Chapman S.B."/>
            <person name="Goldberg J."/>
            <person name="Griggs A."/>
            <person name="Gujja S."/>
            <person name="Hansen M."/>
            <person name="Howarth C."/>
            <person name="Imamovic A."/>
            <person name="Larimer J."/>
            <person name="McCowen C."/>
            <person name="Montmayeur A."/>
            <person name="Murphy C."/>
            <person name="Neiman D."/>
            <person name="Pearson M."/>
            <person name="Priest M."/>
            <person name="Roberts A."/>
            <person name="Saif S."/>
            <person name="Shea T."/>
            <person name="Sisk P."/>
            <person name="Sykes S."/>
            <person name="Wortman J."/>
            <person name="Nusbaum C."/>
            <person name="Birren B."/>
        </authorList>
    </citation>
    <scope>NUCLEOTIDE SEQUENCE [LARGE SCALE GENOMIC DNA]</scope>
    <source>
        <strain evidence="4 5">VS20</strain>
    </source>
</reference>
<dbReference type="OrthoDB" id="37659at2759"/>
<dbReference type="Proteomes" id="UP000030762">
    <property type="component" value="Unassembled WGS sequence"/>
</dbReference>
<evidence type="ECO:0000256" key="1">
    <source>
        <dbReference type="ARBA" id="ARBA00006484"/>
    </source>
</evidence>
<keyword evidence="5" id="KW-1185">Reference proteome</keyword>
<dbReference type="InParanoid" id="T0PMB1"/>
<keyword evidence="2" id="KW-0560">Oxidoreductase</keyword>
<dbReference type="GO" id="GO:0016616">
    <property type="term" value="F:oxidoreductase activity, acting on the CH-OH group of donors, NAD or NADP as acceptor"/>
    <property type="evidence" value="ECO:0007669"/>
    <property type="project" value="TreeGrafter"/>
</dbReference>
<name>T0PMB1_SAPDV</name>
<dbReference type="eggNOG" id="KOG4169">
    <property type="taxonomic scope" value="Eukaryota"/>
</dbReference>
<dbReference type="GO" id="GO:0005737">
    <property type="term" value="C:cytoplasm"/>
    <property type="evidence" value="ECO:0007669"/>
    <property type="project" value="TreeGrafter"/>
</dbReference>
<dbReference type="OMA" id="TDVARCM"/>
<dbReference type="GeneID" id="19956414"/>
<dbReference type="PRINTS" id="PR00081">
    <property type="entry name" value="GDHRDH"/>
</dbReference>
<evidence type="ECO:0008006" key="6">
    <source>
        <dbReference type="Google" id="ProtNLM"/>
    </source>
</evidence>
<sequence>MNHVTAIITGAGQGLGLAFATALLAQGARVLMTDINGDVCAASCRALEAKHPGRVASLRQDVCDENSFAVAFDEAERCFGPVNVLVNNAGVAIPMNEFYEDASAAGWKKLMEINVVAVMRGTQVALRRLAAKPAPAMVPIVVNISSVSAIWPVVELPEYSTSKAAVVAFSTAVGKHIKATGVRVVSICPSFADTAMGRAAEEGKPGMTKVFGDLMTPEFVAQGVVQLITDADNSGGVMIVTNRGFKYRGGGAPKSKI</sequence>